<dbReference type="EMBL" id="JADNYJ010000001">
    <property type="protein sequence ID" value="KAF8914369.1"/>
    <property type="molecule type" value="Genomic_DNA"/>
</dbReference>
<dbReference type="AlphaFoldDB" id="A0A9P5TU73"/>
<name>A0A9P5TU73_GYMJU</name>
<comment type="caution">
    <text evidence="1">The sequence shown here is derived from an EMBL/GenBank/DDBJ whole genome shotgun (WGS) entry which is preliminary data.</text>
</comment>
<dbReference type="OrthoDB" id="6332879at2759"/>
<dbReference type="PANTHER" id="PTHR35180">
    <property type="entry name" value="PROTEIN CBG06219"/>
    <property type="match status" value="1"/>
</dbReference>
<keyword evidence="2" id="KW-1185">Reference proteome</keyword>
<dbReference type="Proteomes" id="UP000724874">
    <property type="component" value="Unassembled WGS sequence"/>
</dbReference>
<proteinExistence type="predicted"/>
<reference evidence="1" key="1">
    <citation type="submission" date="2020-11" db="EMBL/GenBank/DDBJ databases">
        <authorList>
            <consortium name="DOE Joint Genome Institute"/>
            <person name="Ahrendt S."/>
            <person name="Riley R."/>
            <person name="Andreopoulos W."/>
            <person name="LaButti K."/>
            <person name="Pangilinan J."/>
            <person name="Ruiz-duenas F.J."/>
            <person name="Barrasa J.M."/>
            <person name="Sanchez-Garcia M."/>
            <person name="Camarero S."/>
            <person name="Miyauchi S."/>
            <person name="Serrano A."/>
            <person name="Linde D."/>
            <person name="Babiker R."/>
            <person name="Drula E."/>
            <person name="Ayuso-Fernandez I."/>
            <person name="Pacheco R."/>
            <person name="Padilla G."/>
            <person name="Ferreira P."/>
            <person name="Barriuso J."/>
            <person name="Kellner H."/>
            <person name="Castanera R."/>
            <person name="Alfaro M."/>
            <person name="Ramirez L."/>
            <person name="Pisabarro A.G."/>
            <person name="Kuo A."/>
            <person name="Tritt A."/>
            <person name="Lipzen A."/>
            <person name="He G."/>
            <person name="Yan M."/>
            <person name="Ng V."/>
            <person name="Cullen D."/>
            <person name="Martin F."/>
            <person name="Rosso M.-N."/>
            <person name="Henrissat B."/>
            <person name="Hibbett D."/>
            <person name="Martinez A.T."/>
            <person name="Grigoriev I.V."/>
        </authorList>
    </citation>
    <scope>NUCLEOTIDE SEQUENCE</scope>
    <source>
        <strain evidence="1">AH 44721</strain>
    </source>
</reference>
<evidence type="ECO:0000313" key="1">
    <source>
        <dbReference type="EMBL" id="KAF8914369.1"/>
    </source>
</evidence>
<dbReference type="PANTHER" id="PTHR35180:SF4">
    <property type="entry name" value="PROTEIN CBG06219"/>
    <property type="match status" value="1"/>
</dbReference>
<accession>A0A9P5TU73</accession>
<evidence type="ECO:0000313" key="2">
    <source>
        <dbReference type="Proteomes" id="UP000724874"/>
    </source>
</evidence>
<gene>
    <name evidence="1" type="ORF">CPB84DRAFT_1841081</name>
</gene>
<organism evidence="1 2">
    <name type="scientific">Gymnopilus junonius</name>
    <name type="common">Spectacular rustgill mushroom</name>
    <name type="synonym">Gymnopilus spectabilis subsp. junonius</name>
    <dbReference type="NCBI Taxonomy" id="109634"/>
    <lineage>
        <taxon>Eukaryota</taxon>
        <taxon>Fungi</taxon>
        <taxon>Dikarya</taxon>
        <taxon>Basidiomycota</taxon>
        <taxon>Agaricomycotina</taxon>
        <taxon>Agaricomycetes</taxon>
        <taxon>Agaricomycetidae</taxon>
        <taxon>Agaricales</taxon>
        <taxon>Agaricineae</taxon>
        <taxon>Hymenogastraceae</taxon>
        <taxon>Gymnopilus</taxon>
    </lineage>
</organism>
<protein>
    <submittedName>
        <fullName evidence="1">Uncharacterized protein</fullName>
    </submittedName>
</protein>
<sequence>MSLQLNHKLPSGNCDKCPLSKGINTGATSPPVLHSEQPLYHFRPTRAHTTIIIQVSFVNMKTFFALTAALVSVAIVPAASTNRNDAFTNSLLSNNPAAHPNCYWDGTAVFCAGSCPKGYSEEDRNSCGDGACSWTGYKSLCCKNTD</sequence>